<dbReference type="Proteomes" id="UP000606786">
    <property type="component" value="Unassembled WGS sequence"/>
</dbReference>
<keyword evidence="2" id="KW-1185">Reference proteome</keyword>
<comment type="caution">
    <text evidence="1">The sequence shown here is derived from an EMBL/GenBank/DDBJ whole genome shotgun (WGS) entry which is preliminary data.</text>
</comment>
<reference evidence="1" key="1">
    <citation type="submission" date="2020-11" db="EMBL/GenBank/DDBJ databases">
        <authorList>
            <person name="Whitehead M."/>
        </authorList>
    </citation>
    <scope>NUCLEOTIDE SEQUENCE</scope>
    <source>
        <strain evidence="1">EGII</strain>
    </source>
</reference>
<dbReference type="EMBL" id="CAJHJT010000012">
    <property type="protein sequence ID" value="CAD7000604.1"/>
    <property type="molecule type" value="Genomic_DNA"/>
</dbReference>
<sequence length="78" mass="8626">MHDNDDVDVDRCAGIGCGVDDIVECCATDVPTRKCALVTSCFFEAELSLQPVNLTIVRTTVISCTKKTHPERRSHMKE</sequence>
<organism evidence="1 2">
    <name type="scientific">Ceratitis capitata</name>
    <name type="common">Mediterranean fruit fly</name>
    <name type="synonym">Tephritis capitata</name>
    <dbReference type="NCBI Taxonomy" id="7213"/>
    <lineage>
        <taxon>Eukaryota</taxon>
        <taxon>Metazoa</taxon>
        <taxon>Ecdysozoa</taxon>
        <taxon>Arthropoda</taxon>
        <taxon>Hexapoda</taxon>
        <taxon>Insecta</taxon>
        <taxon>Pterygota</taxon>
        <taxon>Neoptera</taxon>
        <taxon>Endopterygota</taxon>
        <taxon>Diptera</taxon>
        <taxon>Brachycera</taxon>
        <taxon>Muscomorpha</taxon>
        <taxon>Tephritoidea</taxon>
        <taxon>Tephritidae</taxon>
        <taxon>Ceratitis</taxon>
        <taxon>Ceratitis</taxon>
    </lineage>
</organism>
<feature type="non-terminal residue" evidence="1">
    <location>
        <position position="78"/>
    </location>
</feature>
<protein>
    <submittedName>
        <fullName evidence="1">(Mediterranean fruit fly) hypothetical protein</fullName>
    </submittedName>
</protein>
<dbReference type="AlphaFoldDB" id="A0A811UPC7"/>
<evidence type="ECO:0000313" key="2">
    <source>
        <dbReference type="Proteomes" id="UP000606786"/>
    </source>
</evidence>
<proteinExistence type="predicted"/>
<gene>
    <name evidence="1" type="ORF">CCAP1982_LOCUS9078</name>
</gene>
<name>A0A811UPC7_CERCA</name>
<evidence type="ECO:0000313" key="1">
    <source>
        <dbReference type="EMBL" id="CAD7000604.1"/>
    </source>
</evidence>
<accession>A0A811UPC7</accession>